<accession>A0AAE5CC50</accession>
<evidence type="ECO:0000313" key="2">
    <source>
        <dbReference type="Proteomes" id="UP000702544"/>
    </source>
</evidence>
<evidence type="ECO:0000313" key="1">
    <source>
        <dbReference type="EMBL" id="NIR75225.1"/>
    </source>
</evidence>
<dbReference type="InterPro" id="IPR003772">
    <property type="entry name" value="YceD"/>
</dbReference>
<dbReference type="PANTHER" id="PTHR34374">
    <property type="entry name" value="LARGE RIBOSOMAL RNA SUBUNIT ACCUMULATION PROTEIN YCED HOMOLOG 1, CHLOROPLASTIC"/>
    <property type="match status" value="1"/>
</dbReference>
<gene>
    <name evidence="1" type="ORF">GWO12_08950</name>
</gene>
<proteinExistence type="predicted"/>
<dbReference type="PANTHER" id="PTHR34374:SF1">
    <property type="entry name" value="LARGE RIBOSOMAL RNA SUBUNIT ACCUMULATION PROTEIN YCED HOMOLOG 1, CHLOROPLASTIC"/>
    <property type="match status" value="1"/>
</dbReference>
<dbReference type="Pfam" id="PF02620">
    <property type="entry name" value="YceD"/>
    <property type="match status" value="1"/>
</dbReference>
<organism evidence="1 2">
    <name type="scientific">Candidatus Kutchimonas denitrificans</name>
    <dbReference type="NCBI Taxonomy" id="3056748"/>
    <lineage>
        <taxon>Bacteria</taxon>
        <taxon>Pseudomonadati</taxon>
        <taxon>Gemmatimonadota</taxon>
        <taxon>Gemmatimonadia</taxon>
        <taxon>Candidatus Palauibacterales</taxon>
        <taxon>Candidatus Palauibacteraceae</taxon>
        <taxon>Candidatus Kutchimonas</taxon>
    </lineage>
</organism>
<reference evidence="1 2" key="1">
    <citation type="submission" date="2020-01" db="EMBL/GenBank/DDBJ databases">
        <title>Genomes assembled from Gulf of Kutch pelagic sediment metagenomes.</title>
        <authorList>
            <person name="Chandrashekar M."/>
            <person name="Mahajan M.S."/>
            <person name="Dave K.J."/>
            <person name="Vatsa P."/>
            <person name="Nathani N.M."/>
        </authorList>
    </citation>
    <scope>NUCLEOTIDE SEQUENCE [LARGE SCALE GENOMIC DNA]</scope>
    <source>
        <strain evidence="1">KS3-K002</strain>
    </source>
</reference>
<sequence length="153" mass="16523">MIADDHPGWSGTDVELGGSLNVEATAEGSPTRGIWVRGSLKGRLKTACRRCLEPLELDISESFHMLFDPKTAEGEGDLDLYGFDAGADELDLRPHLIERFLLLVPAFPECAAGCAGYCARCGADLSEEECRCAPAESDPRWGPLRALKAEGEI</sequence>
<dbReference type="EMBL" id="JAACAK010000067">
    <property type="protein sequence ID" value="NIR75225.1"/>
    <property type="molecule type" value="Genomic_DNA"/>
</dbReference>
<dbReference type="AlphaFoldDB" id="A0AAE5CC50"/>
<name>A0AAE5CC50_9BACT</name>
<protein>
    <submittedName>
        <fullName evidence="1">DUF177 domain-containing protein</fullName>
    </submittedName>
</protein>
<dbReference type="Proteomes" id="UP000702544">
    <property type="component" value="Unassembled WGS sequence"/>
</dbReference>
<comment type="caution">
    <text evidence="1">The sequence shown here is derived from an EMBL/GenBank/DDBJ whole genome shotgun (WGS) entry which is preliminary data.</text>
</comment>